<dbReference type="NCBIfam" id="TIGR03170">
    <property type="entry name" value="flgA_cterm"/>
    <property type="match status" value="1"/>
</dbReference>
<keyword evidence="3" id="KW-0966">Cell projection</keyword>
<keyword evidence="3" id="KW-0282">Flagellum</keyword>
<keyword evidence="3" id="KW-0969">Cilium</keyword>
<dbReference type="PANTHER" id="PTHR36307:SF1">
    <property type="entry name" value="FLAGELLA BASAL BODY P-RING FORMATION PROTEIN FLGA"/>
    <property type="match status" value="1"/>
</dbReference>
<dbReference type="KEGG" id="hbl:XJ32_06065"/>
<dbReference type="EMBL" id="CP019645">
    <property type="protein sequence ID" value="AQQ59721.1"/>
    <property type="molecule type" value="Genomic_DNA"/>
</dbReference>
<organism evidence="3 4">
    <name type="scientific">Helicobacter bilis</name>
    <dbReference type="NCBI Taxonomy" id="37372"/>
    <lineage>
        <taxon>Bacteria</taxon>
        <taxon>Pseudomonadati</taxon>
        <taxon>Campylobacterota</taxon>
        <taxon>Epsilonproteobacteria</taxon>
        <taxon>Campylobacterales</taxon>
        <taxon>Helicobacteraceae</taxon>
        <taxon>Helicobacter</taxon>
    </lineage>
</organism>
<dbReference type="Gene3D" id="2.30.30.760">
    <property type="match status" value="1"/>
</dbReference>
<keyword evidence="1" id="KW-0574">Periplasm</keyword>
<accession>A0A1Q2LH30</accession>
<evidence type="ECO:0000259" key="2">
    <source>
        <dbReference type="Pfam" id="PF13144"/>
    </source>
</evidence>
<dbReference type="InterPro" id="IPR039246">
    <property type="entry name" value="Flagellar_FlgA"/>
</dbReference>
<dbReference type="AlphaFoldDB" id="A0A1Q2LH30"/>
<dbReference type="RefSeq" id="WP_077388686.1">
    <property type="nucleotide sequence ID" value="NZ_CP019645.1"/>
</dbReference>
<protein>
    <recommendedName>
        <fullName evidence="1">Flagella basal body P-ring formation protein FlgA</fullName>
    </recommendedName>
</protein>
<proteinExistence type="inferred from homology"/>
<comment type="subcellular location">
    <subcellularLocation>
        <location evidence="1">Periplasm</location>
    </subcellularLocation>
</comment>
<dbReference type="Pfam" id="PF13144">
    <property type="entry name" value="ChapFlgA"/>
    <property type="match status" value="1"/>
</dbReference>
<dbReference type="Proteomes" id="UP000188298">
    <property type="component" value="Chromosome"/>
</dbReference>
<comment type="similarity">
    <text evidence="1">Belongs to the FlgA family.</text>
</comment>
<dbReference type="InterPro" id="IPR017585">
    <property type="entry name" value="SAF_FlgA"/>
</dbReference>
<keyword evidence="1" id="KW-0732">Signal</keyword>
<feature type="domain" description="Flagella basal body P-ring formation protein FlgA SAF" evidence="2">
    <location>
        <begin position="101"/>
        <end position="221"/>
    </location>
</feature>
<sequence>MLQKILIFFYIAFSLHAFANDNVSILKSYIASEYKRIYPELTIESISLVTRNTLDLYAVSIVSKQLNTTKSANGYLTLQYRQNGKVLQDSIRYSINGSIQIHTATESIKAGSNITTNSFMTKTQDFSSLALIPASRYEILQSSAKVYIPVNTIIYRNKLAKRMLVSKDSNVKIIFRDNGIEASASGRALENGVQGDTIKIENLESKRTINAKVIAENVVQIY</sequence>
<gene>
    <name evidence="3" type="ORF">XJ32_06065</name>
</gene>
<dbReference type="GO" id="GO:0042597">
    <property type="term" value="C:periplasmic space"/>
    <property type="evidence" value="ECO:0007669"/>
    <property type="project" value="UniProtKB-SubCell"/>
</dbReference>
<feature type="signal peptide" evidence="1">
    <location>
        <begin position="1"/>
        <end position="19"/>
    </location>
</feature>
<reference evidence="3 4" key="1">
    <citation type="submission" date="2017-02" db="EMBL/GenBank/DDBJ databases">
        <title>Whole genome sequencing of Helicobacter bilis strain AAQJH.</title>
        <authorList>
            <person name="Conlan S."/>
            <person name="Thomas P.J."/>
            <person name="Mullikin J."/>
            <person name="Palmore T.N."/>
            <person name="Frank K.M."/>
            <person name="Segre J.A."/>
        </authorList>
    </citation>
    <scope>NUCLEOTIDE SEQUENCE [LARGE SCALE GENOMIC DNA]</scope>
    <source>
        <strain evidence="3 4">AAQJH</strain>
    </source>
</reference>
<evidence type="ECO:0000313" key="3">
    <source>
        <dbReference type="EMBL" id="AQQ59721.1"/>
    </source>
</evidence>
<name>A0A1Q2LH30_9HELI</name>
<dbReference type="PANTHER" id="PTHR36307">
    <property type="entry name" value="FLAGELLA BASAL BODY P-RING FORMATION PROTEIN FLGA"/>
    <property type="match status" value="1"/>
</dbReference>
<evidence type="ECO:0000313" key="4">
    <source>
        <dbReference type="Proteomes" id="UP000188298"/>
    </source>
</evidence>
<keyword evidence="1" id="KW-1005">Bacterial flagellum biogenesis</keyword>
<feature type="chain" id="PRO_5011825935" description="Flagella basal body P-ring formation protein FlgA" evidence="1">
    <location>
        <begin position="20"/>
        <end position="222"/>
    </location>
</feature>
<evidence type="ECO:0000256" key="1">
    <source>
        <dbReference type="RuleBase" id="RU362063"/>
    </source>
</evidence>
<comment type="function">
    <text evidence="1">Involved in the assembly process of the P-ring formation. It may associate with FlgF on the rod constituting a structure essential for the P-ring assembly or may act as a modulator protein for the P-ring assembly.</text>
</comment>
<dbReference type="GO" id="GO:0044780">
    <property type="term" value="P:bacterial-type flagellum assembly"/>
    <property type="evidence" value="ECO:0007669"/>
    <property type="project" value="InterPro"/>
</dbReference>